<dbReference type="InterPro" id="IPR009057">
    <property type="entry name" value="Homeodomain-like_sf"/>
</dbReference>
<dbReference type="SUPFAM" id="SSF46689">
    <property type="entry name" value="Homeodomain-like"/>
    <property type="match status" value="1"/>
</dbReference>
<keyword evidence="3" id="KW-0804">Transcription</keyword>
<feature type="domain" description="HTH tetR-type" evidence="5">
    <location>
        <begin position="6"/>
        <end position="66"/>
    </location>
</feature>
<evidence type="ECO:0000259" key="5">
    <source>
        <dbReference type="PROSITE" id="PS50977"/>
    </source>
</evidence>
<dbReference type="AlphaFoldDB" id="G7H2B9"/>
<comment type="caution">
    <text evidence="6">The sequence shown here is derived from an EMBL/GenBank/DDBJ whole genome shotgun (WGS) entry which is preliminary data.</text>
</comment>
<dbReference type="SUPFAM" id="SSF48498">
    <property type="entry name" value="Tetracyclin repressor-like, C-terminal domain"/>
    <property type="match status" value="1"/>
</dbReference>
<dbReference type="OrthoDB" id="9805134at2"/>
<protein>
    <submittedName>
        <fullName evidence="6">Putative transcriptional regulator</fullName>
    </submittedName>
</protein>
<dbReference type="EMBL" id="BAEE01000050">
    <property type="protein sequence ID" value="GAB09994.1"/>
    <property type="molecule type" value="Genomic_DNA"/>
</dbReference>
<keyword evidence="1" id="KW-0805">Transcription regulation</keyword>
<dbReference type="STRING" id="1073574.GOARA_050_00560"/>
<evidence type="ECO:0000256" key="3">
    <source>
        <dbReference type="ARBA" id="ARBA00023163"/>
    </source>
</evidence>
<feature type="DNA-binding region" description="H-T-H motif" evidence="4">
    <location>
        <begin position="29"/>
        <end position="48"/>
    </location>
</feature>
<dbReference type="Pfam" id="PF00440">
    <property type="entry name" value="TetR_N"/>
    <property type="match status" value="1"/>
</dbReference>
<keyword evidence="2 4" id="KW-0238">DNA-binding</keyword>
<reference evidence="6 7" key="1">
    <citation type="submission" date="2011-11" db="EMBL/GenBank/DDBJ databases">
        <title>Whole genome shotgun sequence of Gordonia araii NBRC 100433.</title>
        <authorList>
            <person name="Yoshida Y."/>
            <person name="Hosoyama A."/>
            <person name="Tsuchikane K."/>
            <person name="Katsumata H."/>
            <person name="Yamazaki S."/>
            <person name="Fujita N."/>
        </authorList>
    </citation>
    <scope>NUCLEOTIDE SEQUENCE [LARGE SCALE GENOMIC DNA]</scope>
    <source>
        <strain evidence="6 7">NBRC 100433</strain>
    </source>
</reference>
<organism evidence="6 7">
    <name type="scientific">Gordonia araii NBRC 100433</name>
    <dbReference type="NCBI Taxonomy" id="1073574"/>
    <lineage>
        <taxon>Bacteria</taxon>
        <taxon>Bacillati</taxon>
        <taxon>Actinomycetota</taxon>
        <taxon>Actinomycetes</taxon>
        <taxon>Mycobacteriales</taxon>
        <taxon>Gordoniaceae</taxon>
        <taxon>Gordonia</taxon>
    </lineage>
</organism>
<dbReference type="PRINTS" id="PR00455">
    <property type="entry name" value="HTHTETR"/>
</dbReference>
<dbReference type="Gene3D" id="1.10.10.60">
    <property type="entry name" value="Homeodomain-like"/>
    <property type="match status" value="1"/>
</dbReference>
<dbReference type="PANTHER" id="PTHR47506:SF1">
    <property type="entry name" value="HTH-TYPE TRANSCRIPTIONAL REGULATOR YJDC"/>
    <property type="match status" value="1"/>
</dbReference>
<evidence type="ECO:0000256" key="4">
    <source>
        <dbReference type="PROSITE-ProRule" id="PRU00335"/>
    </source>
</evidence>
<dbReference type="Gene3D" id="1.10.357.10">
    <property type="entry name" value="Tetracycline Repressor, domain 2"/>
    <property type="match status" value="1"/>
</dbReference>
<dbReference type="InterPro" id="IPR011075">
    <property type="entry name" value="TetR_C"/>
</dbReference>
<accession>G7H2B9</accession>
<dbReference type="Proteomes" id="UP000035088">
    <property type="component" value="Unassembled WGS sequence"/>
</dbReference>
<evidence type="ECO:0000313" key="6">
    <source>
        <dbReference type="EMBL" id="GAB09994.1"/>
    </source>
</evidence>
<name>G7H2B9_9ACTN</name>
<sequence>MGRTKEFDPDVAVGAAMDLFWTRGYAATTPAQLVDHLGIGRGSLYNAFHSKHELYELALERYRETSGTALLAALEQPGTARERIRRALDLVIDESANDGGRRGCMITNAAIERAAQDPAVRKIVRAVLSQQEDAFASVIREGIAAGEIDDVDPAATALLLVTTLNGIRVLARTDPDPRRLRVLADAAMRGL</sequence>
<evidence type="ECO:0000256" key="1">
    <source>
        <dbReference type="ARBA" id="ARBA00023015"/>
    </source>
</evidence>
<dbReference type="InterPro" id="IPR036271">
    <property type="entry name" value="Tet_transcr_reg_TetR-rel_C_sf"/>
</dbReference>
<dbReference type="RefSeq" id="WP_007322069.1">
    <property type="nucleotide sequence ID" value="NZ_BAEE01000050.1"/>
</dbReference>
<gene>
    <name evidence="6" type="ORF">GOARA_050_00560</name>
</gene>
<dbReference type="InterPro" id="IPR001647">
    <property type="entry name" value="HTH_TetR"/>
</dbReference>
<dbReference type="Pfam" id="PF16925">
    <property type="entry name" value="TetR_C_13"/>
    <property type="match status" value="1"/>
</dbReference>
<proteinExistence type="predicted"/>
<dbReference type="PROSITE" id="PS50977">
    <property type="entry name" value="HTH_TETR_2"/>
    <property type="match status" value="1"/>
</dbReference>
<dbReference type="GO" id="GO:0003677">
    <property type="term" value="F:DNA binding"/>
    <property type="evidence" value="ECO:0007669"/>
    <property type="project" value="UniProtKB-UniRule"/>
</dbReference>
<dbReference type="PANTHER" id="PTHR47506">
    <property type="entry name" value="TRANSCRIPTIONAL REGULATORY PROTEIN"/>
    <property type="match status" value="1"/>
</dbReference>
<keyword evidence="7" id="KW-1185">Reference proteome</keyword>
<evidence type="ECO:0000256" key="2">
    <source>
        <dbReference type="ARBA" id="ARBA00023125"/>
    </source>
</evidence>
<evidence type="ECO:0000313" key="7">
    <source>
        <dbReference type="Proteomes" id="UP000035088"/>
    </source>
</evidence>